<evidence type="ECO:0000313" key="3">
    <source>
        <dbReference type="Proteomes" id="UP000253508"/>
    </source>
</evidence>
<keyword evidence="1" id="KW-0812">Transmembrane</keyword>
<comment type="caution">
    <text evidence="2">The sequence shown here is derived from an EMBL/GenBank/DDBJ whole genome shotgun (WGS) entry which is preliminary data.</text>
</comment>
<protein>
    <submittedName>
        <fullName evidence="2">Uncharacterized protein</fullName>
    </submittedName>
</protein>
<keyword evidence="1" id="KW-0472">Membrane</keyword>
<keyword evidence="1" id="KW-1133">Transmembrane helix</keyword>
<accession>A0A367Y6Q2</accession>
<dbReference type="Proteomes" id="UP000253508">
    <property type="component" value="Unassembled WGS sequence"/>
</dbReference>
<sequence>MPFLQVTYYVSESTMAKIMTGAAKRFGSVVRDHQHITEHLKEISVEDVTNRVAQAAKGNMSAGALIGIGLAGLGVAVATGIATYAFTKKATKKKLLEATEVPEVVSNYNHSLATYHEAIQHGALAEGHVDNLAATLARIEKDQDAGAVKLELSPDQASQLVGLLSDYTKRLADANAVTLEEDLVSDEPTDVPIIDLQQYLAAQKRIIRDAA</sequence>
<evidence type="ECO:0000313" key="2">
    <source>
        <dbReference type="EMBL" id="RCK61545.1"/>
    </source>
</evidence>
<feature type="transmembrane region" description="Helical" evidence="1">
    <location>
        <begin position="64"/>
        <end position="86"/>
    </location>
</feature>
<gene>
    <name evidence="2" type="ORF">DTO57_02605</name>
</gene>
<dbReference type="AlphaFoldDB" id="A0A367Y6Q2"/>
<keyword evidence="3" id="KW-1185">Reference proteome</keyword>
<organism evidence="2 3">
    <name type="scientific">Microbacterium sorbitolivorans</name>
    <dbReference type="NCBI Taxonomy" id="1867410"/>
    <lineage>
        <taxon>Bacteria</taxon>
        <taxon>Bacillati</taxon>
        <taxon>Actinomycetota</taxon>
        <taxon>Actinomycetes</taxon>
        <taxon>Micrococcales</taxon>
        <taxon>Microbacteriaceae</taxon>
        <taxon>Microbacterium</taxon>
    </lineage>
</organism>
<evidence type="ECO:0000256" key="1">
    <source>
        <dbReference type="SAM" id="Phobius"/>
    </source>
</evidence>
<dbReference type="RefSeq" id="WP_114116649.1">
    <property type="nucleotide sequence ID" value="NZ_BMHU01000001.1"/>
</dbReference>
<dbReference type="OrthoDB" id="3688119at2"/>
<reference evidence="2 3" key="1">
    <citation type="submission" date="2018-07" db="EMBL/GenBank/DDBJ databases">
        <title>Microbacterium endoborsara sp. nov., a novel actinobacterium isolated from Borszczowia aralocaspica.</title>
        <authorList>
            <person name="An D."/>
        </authorList>
    </citation>
    <scope>NUCLEOTIDE SEQUENCE [LARGE SCALE GENOMIC DNA]</scope>
    <source>
        <strain evidence="2 3">C1.15228</strain>
    </source>
</reference>
<dbReference type="EMBL" id="QORO01000001">
    <property type="protein sequence ID" value="RCK61545.1"/>
    <property type="molecule type" value="Genomic_DNA"/>
</dbReference>
<proteinExistence type="predicted"/>
<name>A0A367Y6Q2_9MICO</name>